<reference evidence="2 3" key="1">
    <citation type="submission" date="2023-10" db="EMBL/GenBank/DDBJ databases">
        <title>Niallia locisalis sp.nov. isolated from a salt pond sample.</title>
        <authorList>
            <person name="Li X.-J."/>
            <person name="Dong L."/>
        </authorList>
    </citation>
    <scope>NUCLEOTIDE SEQUENCE [LARGE SCALE GENOMIC DNA]</scope>
    <source>
        <strain evidence="2 3">DSM 29761</strain>
    </source>
</reference>
<accession>A0ABZ2C9U7</accession>
<evidence type="ECO:0000313" key="3">
    <source>
        <dbReference type="Proteomes" id="UP001357223"/>
    </source>
</evidence>
<name>A0ABZ2C9U7_9BACI</name>
<feature type="transmembrane region" description="Helical" evidence="1">
    <location>
        <begin position="42"/>
        <end position="67"/>
    </location>
</feature>
<dbReference type="EMBL" id="CP137640">
    <property type="protein sequence ID" value="WVX79210.1"/>
    <property type="molecule type" value="Genomic_DNA"/>
</dbReference>
<organism evidence="2 3">
    <name type="scientific">Niallia oryzisoli</name>
    <dbReference type="NCBI Taxonomy" id="1737571"/>
    <lineage>
        <taxon>Bacteria</taxon>
        <taxon>Bacillati</taxon>
        <taxon>Bacillota</taxon>
        <taxon>Bacilli</taxon>
        <taxon>Bacillales</taxon>
        <taxon>Bacillaceae</taxon>
        <taxon>Niallia</taxon>
    </lineage>
</organism>
<sequence length="76" mass="8218">MSLSSSSTFGIFLGFLTGAIWLFLAVSGTISGFLGLLGLTGILLTIINVLVALCGFICFLVFGLYVFKRAWHHCRD</sequence>
<dbReference type="Proteomes" id="UP001357223">
    <property type="component" value="Chromosome"/>
</dbReference>
<evidence type="ECO:0000256" key="1">
    <source>
        <dbReference type="SAM" id="Phobius"/>
    </source>
</evidence>
<proteinExistence type="predicted"/>
<feature type="transmembrane region" description="Helical" evidence="1">
    <location>
        <begin position="12"/>
        <end position="36"/>
    </location>
</feature>
<keyword evidence="3" id="KW-1185">Reference proteome</keyword>
<dbReference type="RefSeq" id="WP_338448144.1">
    <property type="nucleotide sequence ID" value="NZ_CP137640.1"/>
</dbReference>
<keyword evidence="1" id="KW-0812">Transmembrane</keyword>
<evidence type="ECO:0000313" key="2">
    <source>
        <dbReference type="EMBL" id="WVX79210.1"/>
    </source>
</evidence>
<gene>
    <name evidence="2" type="ORF">R4Z09_18090</name>
</gene>
<keyword evidence="1" id="KW-1133">Transmembrane helix</keyword>
<protein>
    <submittedName>
        <fullName evidence="2">ABC transporter</fullName>
    </submittedName>
</protein>
<keyword evidence="1" id="KW-0472">Membrane</keyword>